<evidence type="ECO:0000256" key="8">
    <source>
        <dbReference type="ARBA" id="ARBA00049280"/>
    </source>
</evidence>
<dbReference type="EC" id="2.7.11.23" evidence="2"/>
<dbReference type="GO" id="GO:0005524">
    <property type="term" value="F:ATP binding"/>
    <property type="evidence" value="ECO:0007669"/>
    <property type="project" value="UniProtKB-UniRule"/>
</dbReference>
<dbReference type="GO" id="GO:0007346">
    <property type="term" value="P:regulation of mitotic cell cycle"/>
    <property type="evidence" value="ECO:0007669"/>
    <property type="project" value="TreeGrafter"/>
</dbReference>
<dbReference type="InterPro" id="IPR008271">
    <property type="entry name" value="Ser/Thr_kinase_AS"/>
</dbReference>
<comment type="similarity">
    <text evidence="1">Belongs to the protein kinase superfamily. CMGC Ser/Thr protein kinase family. CDC2/CDKX subfamily.</text>
</comment>
<dbReference type="GeneID" id="102703645"/>
<evidence type="ECO:0000256" key="1">
    <source>
        <dbReference type="ARBA" id="ARBA00006485"/>
    </source>
</evidence>
<keyword evidence="10" id="KW-0723">Serine/threonine-protein kinase</keyword>
<dbReference type="GO" id="GO:0008353">
    <property type="term" value="F:RNA polymerase II CTD heptapeptide repeat kinase activity"/>
    <property type="evidence" value="ECO:0007669"/>
    <property type="project" value="UniProtKB-EC"/>
</dbReference>
<dbReference type="InterPro" id="IPR050108">
    <property type="entry name" value="CDK"/>
</dbReference>
<evidence type="ECO:0000256" key="11">
    <source>
        <dbReference type="SAM" id="MobiDB-lite"/>
    </source>
</evidence>
<dbReference type="Gramene" id="OB0068G10010.1">
    <property type="protein sequence ID" value="OB0068G10010.1"/>
    <property type="gene ID" value="OB0068G10010"/>
</dbReference>
<dbReference type="OMA" id="RYAECEV"/>
<dbReference type="PROSITE" id="PS00108">
    <property type="entry name" value="PROTEIN_KINASE_ST"/>
    <property type="match status" value="1"/>
</dbReference>
<keyword evidence="6" id="KW-0418">Kinase</keyword>
<keyword evidence="3" id="KW-0597">Phosphoprotein</keyword>
<dbReference type="GO" id="GO:0005634">
    <property type="term" value="C:nucleus"/>
    <property type="evidence" value="ECO:0007669"/>
    <property type="project" value="TreeGrafter"/>
</dbReference>
<dbReference type="Gene3D" id="3.30.200.20">
    <property type="entry name" value="Phosphorylase Kinase, domain 1"/>
    <property type="match status" value="1"/>
</dbReference>
<dbReference type="STRING" id="4533.J3KUM8"/>
<evidence type="ECO:0000256" key="6">
    <source>
        <dbReference type="ARBA" id="ARBA00022777"/>
    </source>
</evidence>
<dbReference type="PROSITE" id="PS50011">
    <property type="entry name" value="PROTEIN_KINASE_DOM"/>
    <property type="match status" value="1"/>
</dbReference>
<evidence type="ECO:0000256" key="7">
    <source>
        <dbReference type="ARBA" id="ARBA00022840"/>
    </source>
</evidence>
<dbReference type="PANTHER" id="PTHR24056">
    <property type="entry name" value="CELL DIVISION PROTEIN KINASE"/>
    <property type="match status" value="1"/>
</dbReference>
<comment type="catalytic activity">
    <reaction evidence="8">
        <text>[DNA-directed RNA polymerase] + ATP = phospho-[DNA-directed RNA polymerase] + ADP + H(+)</text>
        <dbReference type="Rhea" id="RHEA:10216"/>
        <dbReference type="Rhea" id="RHEA-COMP:11321"/>
        <dbReference type="Rhea" id="RHEA-COMP:11322"/>
        <dbReference type="ChEBI" id="CHEBI:15378"/>
        <dbReference type="ChEBI" id="CHEBI:30616"/>
        <dbReference type="ChEBI" id="CHEBI:43176"/>
        <dbReference type="ChEBI" id="CHEBI:68546"/>
        <dbReference type="ChEBI" id="CHEBI:456216"/>
        <dbReference type="EC" id="2.7.11.23"/>
    </reaction>
</comment>
<evidence type="ECO:0000259" key="12">
    <source>
        <dbReference type="PROSITE" id="PS50011"/>
    </source>
</evidence>
<evidence type="ECO:0000256" key="4">
    <source>
        <dbReference type="ARBA" id="ARBA00022679"/>
    </source>
</evidence>
<dbReference type="AlphaFoldDB" id="J3KUM8"/>
<dbReference type="OrthoDB" id="616195at2759"/>
<accession>J3KUM8</accession>
<evidence type="ECO:0000256" key="10">
    <source>
        <dbReference type="RuleBase" id="RU000304"/>
    </source>
</evidence>
<dbReference type="SMART" id="SM00220">
    <property type="entry name" value="S_TKc"/>
    <property type="match status" value="1"/>
</dbReference>
<evidence type="ECO:0000256" key="2">
    <source>
        <dbReference type="ARBA" id="ARBA00012409"/>
    </source>
</evidence>
<dbReference type="PANTHER" id="PTHR24056:SF390">
    <property type="entry name" value="OS12G0432000 PROTEIN"/>
    <property type="match status" value="1"/>
</dbReference>
<dbReference type="InterPro" id="IPR000719">
    <property type="entry name" value="Prot_kinase_dom"/>
</dbReference>
<keyword evidence="5 9" id="KW-0547">Nucleotide-binding</keyword>
<dbReference type="EnsemblPlants" id="OB0068G10010.1">
    <property type="protein sequence ID" value="OB0068G10010.1"/>
    <property type="gene ID" value="OB0068G10010"/>
</dbReference>
<evidence type="ECO:0000256" key="3">
    <source>
        <dbReference type="ARBA" id="ARBA00022553"/>
    </source>
</evidence>
<reference evidence="13" key="1">
    <citation type="submission" date="2015-06" db="UniProtKB">
        <authorList>
            <consortium name="EnsemblPlants"/>
        </authorList>
    </citation>
    <scope>IDENTIFICATION</scope>
</reference>
<dbReference type="InterPro" id="IPR011009">
    <property type="entry name" value="Kinase-like_dom_sf"/>
</dbReference>
<evidence type="ECO:0000313" key="14">
    <source>
        <dbReference type="Proteomes" id="UP000006038"/>
    </source>
</evidence>
<dbReference type="HOGENOM" id="CLU_000288_181_1_1"/>
<evidence type="ECO:0000313" key="13">
    <source>
        <dbReference type="EnsemblPlants" id="OB0068G10010.1"/>
    </source>
</evidence>
<keyword evidence="7 9" id="KW-0067">ATP-binding</keyword>
<dbReference type="eggNOG" id="KOG0663">
    <property type="taxonomic scope" value="Eukaryota"/>
</dbReference>
<protein>
    <recommendedName>
        <fullName evidence="2">[RNA-polymerase]-subunit kinase</fullName>
        <ecNumber evidence="2">2.7.11.23</ecNumber>
    </recommendedName>
</protein>
<dbReference type="FunFam" id="1.10.510.10:FF:000729">
    <property type="entry name" value="Putative cyclin-dependent kinase F-2"/>
    <property type="match status" value="1"/>
</dbReference>
<evidence type="ECO:0000256" key="9">
    <source>
        <dbReference type="PROSITE-ProRule" id="PRU10141"/>
    </source>
</evidence>
<dbReference type="KEGG" id="obr:102703645"/>
<dbReference type="SUPFAM" id="SSF56112">
    <property type="entry name" value="Protein kinase-like (PK-like)"/>
    <property type="match status" value="1"/>
</dbReference>
<sequence>MAITKRAARRRPIVLVYQRRRPEPVDDDGMSKPSSGDVDDGGAASSTAALSDRVDGGRDPKRLRVISSLPVCIGGRYKVLAQLGSGSFGDVYRAKDTRSGNVVAVKCLRRENDDPDGRYLQRELAGEVRALEACRGDPHVVQIVDYGGHPDAKTWPEAPFIVMEYVGASLQDAILRSGGSPSARRYAECEVRPIMRQLLSGVKRMNEAGFMHRDIKPDNVLVDEHGNVKICDLGFARTKAGSPPPFSNPVAALLYRAPEVLLESTTYDETVDTWALGCLMALLLAGNPLFYGKTEVEMLRAILDVLGMDDLTRWRGYANCMIKKSKMRFVRRDSRLREMFPIPGMIGGGGRRPELSPAGFEVLKGLLSCNPERRMTAAEALEQRWFES</sequence>
<dbReference type="PROSITE" id="PS00107">
    <property type="entry name" value="PROTEIN_KINASE_ATP"/>
    <property type="match status" value="1"/>
</dbReference>
<dbReference type="Pfam" id="PF00069">
    <property type="entry name" value="Pkinase"/>
    <property type="match status" value="1"/>
</dbReference>
<keyword evidence="14" id="KW-1185">Reference proteome</keyword>
<feature type="binding site" evidence="9">
    <location>
        <position position="106"/>
    </location>
    <ligand>
        <name>ATP</name>
        <dbReference type="ChEBI" id="CHEBI:30616"/>
    </ligand>
</feature>
<name>J3KUM8_ORYBR</name>
<dbReference type="Gene3D" id="1.10.510.10">
    <property type="entry name" value="Transferase(Phosphotransferase) domain 1"/>
    <property type="match status" value="1"/>
</dbReference>
<dbReference type="InterPro" id="IPR017441">
    <property type="entry name" value="Protein_kinase_ATP_BS"/>
</dbReference>
<organism evidence="13">
    <name type="scientific">Oryza brachyantha</name>
    <name type="common">malo sina</name>
    <dbReference type="NCBI Taxonomy" id="4533"/>
    <lineage>
        <taxon>Eukaryota</taxon>
        <taxon>Viridiplantae</taxon>
        <taxon>Streptophyta</taxon>
        <taxon>Embryophyta</taxon>
        <taxon>Tracheophyta</taxon>
        <taxon>Spermatophyta</taxon>
        <taxon>Magnoliopsida</taxon>
        <taxon>Liliopsida</taxon>
        <taxon>Poales</taxon>
        <taxon>Poaceae</taxon>
        <taxon>BOP clade</taxon>
        <taxon>Oryzoideae</taxon>
        <taxon>Oryzeae</taxon>
        <taxon>Oryzinae</taxon>
        <taxon>Oryza</taxon>
    </lineage>
</organism>
<evidence type="ECO:0000256" key="5">
    <source>
        <dbReference type="ARBA" id="ARBA00022741"/>
    </source>
</evidence>
<dbReference type="Proteomes" id="UP000006038">
    <property type="component" value="Unassembled WGS sequence"/>
</dbReference>
<keyword evidence="4" id="KW-0808">Transferase</keyword>
<feature type="domain" description="Protein kinase" evidence="12">
    <location>
        <begin position="77"/>
        <end position="386"/>
    </location>
</feature>
<feature type="region of interest" description="Disordered" evidence="11">
    <location>
        <begin position="13"/>
        <end position="57"/>
    </location>
</feature>
<proteinExistence type="inferred from homology"/>